<dbReference type="EMBL" id="CM018035">
    <property type="protein sequence ID" value="KAA8542728.1"/>
    <property type="molecule type" value="Genomic_DNA"/>
</dbReference>
<dbReference type="Pfam" id="PF02485">
    <property type="entry name" value="Branch"/>
    <property type="match status" value="2"/>
</dbReference>
<evidence type="ECO:0000313" key="9">
    <source>
        <dbReference type="Proteomes" id="UP000325577"/>
    </source>
</evidence>
<dbReference type="InterPro" id="IPR044174">
    <property type="entry name" value="BC10-like"/>
</dbReference>
<keyword evidence="3" id="KW-0808">Transferase</keyword>
<keyword evidence="2" id="KW-0328">Glycosyltransferase</keyword>
<evidence type="ECO:0000256" key="6">
    <source>
        <dbReference type="SAM" id="MobiDB-lite"/>
    </source>
</evidence>
<evidence type="ECO:0000256" key="4">
    <source>
        <dbReference type="ARBA" id="ARBA00023136"/>
    </source>
</evidence>
<feature type="signal peptide" evidence="7">
    <location>
        <begin position="1"/>
        <end position="27"/>
    </location>
</feature>
<name>A0A5J5BJE6_9ASTE</name>
<keyword evidence="7" id="KW-0732">Signal</keyword>
<evidence type="ECO:0000256" key="3">
    <source>
        <dbReference type="ARBA" id="ARBA00022679"/>
    </source>
</evidence>
<evidence type="ECO:0000256" key="7">
    <source>
        <dbReference type="SAM" id="SignalP"/>
    </source>
</evidence>
<evidence type="ECO:0000256" key="2">
    <source>
        <dbReference type="ARBA" id="ARBA00022676"/>
    </source>
</evidence>
<comment type="subcellular location">
    <subcellularLocation>
        <location evidence="1">Membrane</location>
        <topology evidence="1">Single-pass type II membrane protein</topology>
    </subcellularLocation>
</comment>
<evidence type="ECO:0000313" key="8">
    <source>
        <dbReference type="EMBL" id="KAA8542728.1"/>
    </source>
</evidence>
<feature type="region of interest" description="Disordered" evidence="6">
    <location>
        <begin position="440"/>
        <end position="477"/>
    </location>
</feature>
<dbReference type="AlphaFoldDB" id="A0A5J5BJE6"/>
<feature type="compositionally biased region" description="Pro residues" evidence="6">
    <location>
        <begin position="442"/>
        <end position="453"/>
    </location>
</feature>
<dbReference type="GO" id="GO:0016757">
    <property type="term" value="F:glycosyltransferase activity"/>
    <property type="evidence" value="ECO:0007669"/>
    <property type="project" value="UniProtKB-KW"/>
</dbReference>
<protein>
    <recommendedName>
        <fullName evidence="10">Glycosyl transferase CAP10 domain-containing protein</fullName>
    </recommendedName>
</protein>
<dbReference type="GO" id="GO:0016020">
    <property type="term" value="C:membrane"/>
    <property type="evidence" value="ECO:0007669"/>
    <property type="project" value="UniProtKB-SubCell"/>
</dbReference>
<sequence length="798" mass="91303">MTAQFRFGVGLLFVLLLLAANLRQTCFVTFALAKMVLDCAGYPKPLVENGGEHMHSTFTFVSSVTKLASSSSSKALRLPLYLLQTQYSVCSSVGLSLGITASLYLQSFSFNLQATLLSPFVLSPPPLLLEPPPSPAPPPPPTTATTILLPNGSFALIEKRFLMHNMDDDELFWRATMVPRIQEFPYARVPKVAFMFLTKGPIQLAPLWEKFFSGHEGLYSIYLHPDPLYNVPVPEDSVFHGRRIPSKPVEWGKSSMIDAERRLLANALLDFSNERFVLLSETCIPLFNFTTTYSYLIDSNETFVASYDDPRKIGRGRYNQQMWPTINITDWRKGSQWFELNRKLAIEVVSDKKYYPIFREYCQTPCYTDEHYIPTLVNILAPEQNSNRSITWVDWSKNGPHPGKFNRQAVTMEFLNQISFYLKDFPFNSPFKQFSIQTSLLSPPPPAAPPPQPILTSTSPKQTKPPPASQPQPIISSNYSYQTKNASPIDLKEYLKPPNTTHDMEDEELLWRASMVPRIHQYPFDCVPKVAFLFLTRGDLPLAALWEMFFKGHEGLYSIYVHSQPSFNGTVPETSVFHGRRIPSKVVEWGEFNMIEAERRLLANALLDFSNQRFVLLSESCIPIFNFSTIYTYLTGSDKSFVEVYDLVGPVGRGRYNRRMKPVIKLEQWRKGSQWFEMDRELAVKVISDRLYFPIFKRHCKGSCIADEHYLPTLVSIKFWKRNSNRSLTWLDWSKGGSHPAKFCRSKVTIELLKKMRYGSYCEYNGKSTNICFLFARKFLPSSLVGLLSLAPKVMEFN</sequence>
<dbReference type="OrthoDB" id="191334at2759"/>
<feature type="chain" id="PRO_5023849606" description="Glycosyl transferase CAP10 domain-containing protein" evidence="7">
    <location>
        <begin position="28"/>
        <end position="798"/>
    </location>
</feature>
<evidence type="ECO:0008006" key="10">
    <source>
        <dbReference type="Google" id="ProtNLM"/>
    </source>
</evidence>
<dbReference type="Proteomes" id="UP000325577">
    <property type="component" value="Linkage Group LG12"/>
</dbReference>
<dbReference type="PANTHER" id="PTHR31042">
    <property type="entry name" value="CORE-2/I-BRANCHING BETA-1,6-N-ACETYLGLUCOSAMINYLTRANSFERASE FAMILY PROTEIN-RELATED"/>
    <property type="match status" value="1"/>
</dbReference>
<reference evidence="8 9" key="1">
    <citation type="submission" date="2019-09" db="EMBL/GenBank/DDBJ databases">
        <title>A chromosome-level genome assembly of the Chinese tupelo Nyssa sinensis.</title>
        <authorList>
            <person name="Yang X."/>
            <person name="Kang M."/>
            <person name="Yang Y."/>
            <person name="Xiong H."/>
            <person name="Wang M."/>
            <person name="Zhang Z."/>
            <person name="Wang Z."/>
            <person name="Wu H."/>
            <person name="Ma T."/>
            <person name="Liu J."/>
            <person name="Xi Z."/>
        </authorList>
    </citation>
    <scope>NUCLEOTIDE SEQUENCE [LARGE SCALE GENOMIC DNA]</scope>
    <source>
        <strain evidence="8">J267</strain>
        <tissue evidence="8">Leaf</tissue>
    </source>
</reference>
<evidence type="ECO:0000256" key="1">
    <source>
        <dbReference type="ARBA" id="ARBA00004606"/>
    </source>
</evidence>
<dbReference type="PANTHER" id="PTHR31042:SF131">
    <property type="entry name" value="CORE-2_I-BRANCHING BETA-1,6-N-ACETYLGLUCOSAMINYLTRANSFERASE FAMILY PROTEIN"/>
    <property type="match status" value="1"/>
</dbReference>
<organism evidence="8 9">
    <name type="scientific">Nyssa sinensis</name>
    <dbReference type="NCBI Taxonomy" id="561372"/>
    <lineage>
        <taxon>Eukaryota</taxon>
        <taxon>Viridiplantae</taxon>
        <taxon>Streptophyta</taxon>
        <taxon>Embryophyta</taxon>
        <taxon>Tracheophyta</taxon>
        <taxon>Spermatophyta</taxon>
        <taxon>Magnoliopsida</taxon>
        <taxon>eudicotyledons</taxon>
        <taxon>Gunneridae</taxon>
        <taxon>Pentapetalae</taxon>
        <taxon>asterids</taxon>
        <taxon>Cornales</taxon>
        <taxon>Nyssaceae</taxon>
        <taxon>Nyssa</taxon>
    </lineage>
</organism>
<proteinExistence type="predicted"/>
<accession>A0A5J5BJE6</accession>
<evidence type="ECO:0000256" key="5">
    <source>
        <dbReference type="ARBA" id="ARBA00023180"/>
    </source>
</evidence>
<dbReference type="InterPro" id="IPR003406">
    <property type="entry name" value="Glyco_trans_14"/>
</dbReference>
<keyword evidence="5" id="KW-0325">Glycoprotein</keyword>
<keyword evidence="9" id="KW-1185">Reference proteome</keyword>
<keyword evidence="4" id="KW-0472">Membrane</keyword>
<gene>
    <name evidence="8" type="ORF">F0562_023880</name>
</gene>